<keyword evidence="3" id="KW-1185">Reference proteome</keyword>
<accession>A0ABU7T8A8</accession>
<keyword evidence="1" id="KW-0732">Signal</keyword>
<organism evidence="2 3">
    <name type="scientific">Methylobacterium radiotolerans</name>
    <dbReference type="NCBI Taxonomy" id="31998"/>
    <lineage>
        <taxon>Bacteria</taxon>
        <taxon>Pseudomonadati</taxon>
        <taxon>Pseudomonadota</taxon>
        <taxon>Alphaproteobacteria</taxon>
        <taxon>Hyphomicrobiales</taxon>
        <taxon>Methylobacteriaceae</taxon>
        <taxon>Methylobacterium</taxon>
    </lineage>
</organism>
<evidence type="ECO:0000256" key="1">
    <source>
        <dbReference type="SAM" id="SignalP"/>
    </source>
</evidence>
<feature type="chain" id="PRO_5046276341" evidence="1">
    <location>
        <begin position="25"/>
        <end position="143"/>
    </location>
</feature>
<protein>
    <submittedName>
        <fullName evidence="2">Uncharacterized protein</fullName>
    </submittedName>
</protein>
<evidence type="ECO:0000313" key="3">
    <source>
        <dbReference type="Proteomes" id="UP001349262"/>
    </source>
</evidence>
<reference evidence="2 3" key="1">
    <citation type="journal article" date="2012" name="Genet. Mol. Biol.">
        <title>Analysis of 16S rRNA and mxaF genes revealing insights into Methylobacterium niche-specific plant association.</title>
        <authorList>
            <person name="Dourado M.N."/>
            <person name="Andreote F.D."/>
            <person name="Dini-Andreote F."/>
            <person name="Conti R."/>
            <person name="Araujo J.M."/>
            <person name="Araujo W.L."/>
        </authorList>
    </citation>
    <scope>NUCLEOTIDE SEQUENCE [LARGE SCALE GENOMIC DNA]</scope>
    <source>
        <strain evidence="2 3">SR1.6/4</strain>
    </source>
</reference>
<comment type="caution">
    <text evidence="2">The sequence shown here is derived from an EMBL/GenBank/DDBJ whole genome shotgun (WGS) entry which is preliminary data.</text>
</comment>
<proteinExistence type="predicted"/>
<name>A0ABU7T8A8_9HYPH</name>
<feature type="signal peptide" evidence="1">
    <location>
        <begin position="1"/>
        <end position="24"/>
    </location>
</feature>
<sequence length="143" mass="14187">MLNRINVSALAATLILAGSGLADATEPNAALNTQRSFDVLPVVGAAYHDPRVATTSAEVHRQGGFAVAGATLWPIAASDIGAPGGTFNVPPVVGAAYHSPGVALNAAEVRRQGGLVTAGAVDWRPAAGTAVGLKVEAAALGAR</sequence>
<gene>
    <name evidence="2" type="ORF">MRSR164_08450</name>
</gene>
<evidence type="ECO:0000313" key="2">
    <source>
        <dbReference type="EMBL" id="MEE7456808.1"/>
    </source>
</evidence>
<dbReference type="Proteomes" id="UP001349262">
    <property type="component" value="Unassembled WGS sequence"/>
</dbReference>
<dbReference type="EMBL" id="MLBY01000004">
    <property type="protein sequence ID" value="MEE7456808.1"/>
    <property type="molecule type" value="Genomic_DNA"/>
</dbReference>